<dbReference type="PANTHER" id="PTHR22012:SF2">
    <property type="entry name" value="FIBROUS SHEATH-INTERACTING PROTEIN 1"/>
    <property type="match status" value="1"/>
</dbReference>
<name>A0ABQ9EWA0_TEGGR</name>
<evidence type="ECO:0000256" key="2">
    <source>
        <dbReference type="ARBA" id="ARBA00019480"/>
    </source>
</evidence>
<feature type="compositionally biased region" description="Basic and acidic residues" evidence="4">
    <location>
        <begin position="265"/>
        <end position="281"/>
    </location>
</feature>
<dbReference type="PRINTS" id="PR02075">
    <property type="entry name" value="FIBSHEATHIP1"/>
</dbReference>
<feature type="region of interest" description="Disordered" evidence="4">
    <location>
        <begin position="387"/>
        <end position="409"/>
    </location>
</feature>
<feature type="compositionally biased region" description="Polar residues" evidence="4">
    <location>
        <begin position="208"/>
        <end position="218"/>
    </location>
</feature>
<dbReference type="PANTHER" id="PTHR22012">
    <property type="entry name" value="FIBROUS SHEATH INTERACTING PROTEIN 1"/>
    <property type="match status" value="1"/>
</dbReference>
<evidence type="ECO:0000256" key="3">
    <source>
        <dbReference type="ARBA" id="ARBA00023054"/>
    </source>
</evidence>
<sequence length="661" mass="74156">MGNKNINTNSIELPKISNTQNNGMLVPYNDNSALMQYVGEIDDDVEVDSEEERDIMREIREEIQQQVRKELQPELQVYKTKLKALEQGELPEDTKRHQDDKLDDVQDPKLKEAILKMRKLDRILAKKIKREKEVKRDRLSLERRLREELTAPKPDGQETNPVIKANIDKYLALAMPPSHNEGVEVPDTPQPPVFTTQLNEQDYPGVHGNQNNKSSQRSGFKEGSDRGISPSEYSEIGSESSQTSGASSKKGKKKRKNFIKRNKKLAADAEKPIPMTEEEKNRIEGLLQDLDSLPELPEELDQIGDDNPFQIAVHPGEGFHPDPSELRSLINIDSRLKNLMAPEEFESIASNTTISTPQIDTPTLQEGELNDLLDQCARSISSTSFADVDSSRCTSTENNTPRTPSSAREQLLENPPYLAPEVLQKLLTDAYCPVPTAAVGGGGNSRLSTLREEDENEEEPLTIDSISAETWKSIAEVTLDEDDMKLIAQGDLSQITARSLQYTDREQSSRNYDKKYYHGDLQEQTLDNYDFDSTSRQLVQSDSYDFDSTSRNLSRQSSSSSRNGLEPRFSQIPVLPKINRSGSLVSQDLNNQVNSRTSSSQSNRSSVLTVKNSFPESYINDQDGLEIMSIDSQSVTPVPRPPSGEKQTNLTNKSRVLTPSK</sequence>
<dbReference type="InterPro" id="IPR026246">
    <property type="entry name" value="Fsip1"/>
</dbReference>
<protein>
    <recommendedName>
        <fullName evidence="2">Fibrous sheath-interacting protein 1</fullName>
    </recommendedName>
</protein>
<proteinExistence type="inferred from homology"/>
<keyword evidence="6" id="KW-1185">Reference proteome</keyword>
<evidence type="ECO:0000256" key="4">
    <source>
        <dbReference type="SAM" id="MobiDB-lite"/>
    </source>
</evidence>
<feature type="compositionally biased region" description="Polar residues" evidence="4">
    <location>
        <begin position="387"/>
        <end position="408"/>
    </location>
</feature>
<dbReference type="Pfam" id="PF15554">
    <property type="entry name" value="FSIP1"/>
    <property type="match status" value="1"/>
</dbReference>
<feature type="region of interest" description="Disordered" evidence="4">
    <location>
        <begin position="177"/>
        <end position="281"/>
    </location>
</feature>
<evidence type="ECO:0000313" key="6">
    <source>
        <dbReference type="Proteomes" id="UP001217089"/>
    </source>
</evidence>
<evidence type="ECO:0000256" key="1">
    <source>
        <dbReference type="ARBA" id="ARBA00010495"/>
    </source>
</evidence>
<accession>A0ABQ9EWA0</accession>
<comment type="caution">
    <text evidence="5">The sequence shown here is derived from an EMBL/GenBank/DDBJ whole genome shotgun (WGS) entry which is preliminary data.</text>
</comment>
<feature type="region of interest" description="Disordered" evidence="4">
    <location>
        <begin position="439"/>
        <end position="461"/>
    </location>
</feature>
<organism evidence="5 6">
    <name type="scientific">Tegillarca granosa</name>
    <name type="common">Malaysian cockle</name>
    <name type="synonym">Anadara granosa</name>
    <dbReference type="NCBI Taxonomy" id="220873"/>
    <lineage>
        <taxon>Eukaryota</taxon>
        <taxon>Metazoa</taxon>
        <taxon>Spiralia</taxon>
        <taxon>Lophotrochozoa</taxon>
        <taxon>Mollusca</taxon>
        <taxon>Bivalvia</taxon>
        <taxon>Autobranchia</taxon>
        <taxon>Pteriomorphia</taxon>
        <taxon>Arcoida</taxon>
        <taxon>Arcoidea</taxon>
        <taxon>Arcidae</taxon>
        <taxon>Tegillarca</taxon>
    </lineage>
</organism>
<feature type="compositionally biased region" description="Low complexity" evidence="4">
    <location>
        <begin position="549"/>
        <end position="562"/>
    </location>
</feature>
<evidence type="ECO:0000313" key="5">
    <source>
        <dbReference type="EMBL" id="KAJ8309442.1"/>
    </source>
</evidence>
<reference evidence="5 6" key="1">
    <citation type="submission" date="2022-12" db="EMBL/GenBank/DDBJ databases">
        <title>Chromosome-level genome of Tegillarca granosa.</title>
        <authorList>
            <person name="Kim J."/>
        </authorList>
    </citation>
    <scope>NUCLEOTIDE SEQUENCE [LARGE SCALE GENOMIC DNA]</scope>
    <source>
        <strain evidence="5">Teg-2019</strain>
        <tissue evidence="5">Adductor muscle</tissue>
    </source>
</reference>
<feature type="region of interest" description="Disordered" evidence="4">
    <location>
        <begin position="542"/>
        <end position="573"/>
    </location>
</feature>
<feature type="region of interest" description="Disordered" evidence="4">
    <location>
        <begin position="631"/>
        <end position="661"/>
    </location>
</feature>
<feature type="compositionally biased region" description="Polar residues" evidence="4">
    <location>
        <begin position="645"/>
        <end position="661"/>
    </location>
</feature>
<feature type="compositionally biased region" description="Acidic residues" evidence="4">
    <location>
        <begin position="452"/>
        <end position="461"/>
    </location>
</feature>
<comment type="similarity">
    <text evidence="1">Belongs to the FSIP1 family.</text>
</comment>
<keyword evidence="3" id="KW-0175">Coiled coil</keyword>
<dbReference type="Proteomes" id="UP001217089">
    <property type="component" value="Unassembled WGS sequence"/>
</dbReference>
<gene>
    <name evidence="5" type="ORF">KUTeg_014316</name>
</gene>
<feature type="compositionally biased region" description="Basic residues" evidence="4">
    <location>
        <begin position="249"/>
        <end position="264"/>
    </location>
</feature>
<feature type="compositionally biased region" description="Low complexity" evidence="4">
    <location>
        <begin position="238"/>
        <end position="248"/>
    </location>
</feature>
<dbReference type="EMBL" id="JARBDR010000657">
    <property type="protein sequence ID" value="KAJ8309442.1"/>
    <property type="molecule type" value="Genomic_DNA"/>
</dbReference>